<dbReference type="PANTHER" id="PTHR40278">
    <property type="entry name" value="DNA UTILIZATION PROTEIN HOFN"/>
    <property type="match status" value="1"/>
</dbReference>
<organism evidence="2">
    <name type="scientific">hydrothermal vent metagenome</name>
    <dbReference type="NCBI Taxonomy" id="652676"/>
    <lineage>
        <taxon>unclassified sequences</taxon>
        <taxon>metagenomes</taxon>
        <taxon>ecological metagenomes</taxon>
    </lineage>
</organism>
<feature type="transmembrane region" description="Helical" evidence="1">
    <location>
        <begin position="20"/>
        <end position="41"/>
    </location>
</feature>
<keyword evidence="1" id="KW-1133">Transmembrane helix</keyword>
<evidence type="ECO:0000256" key="1">
    <source>
        <dbReference type="SAM" id="Phobius"/>
    </source>
</evidence>
<protein>
    <submittedName>
        <fullName evidence="2">Type IV pilus biogenesis protein PilN</fullName>
    </submittedName>
</protein>
<dbReference type="InterPro" id="IPR007813">
    <property type="entry name" value="PilN"/>
</dbReference>
<dbReference type="PANTHER" id="PTHR40278:SF2">
    <property type="entry name" value="TYPE IV PILUS INNER MEMBRANE COMPONENT PILN"/>
    <property type="match status" value="1"/>
</dbReference>
<sequence length="190" mass="21548">MANINLLPWREELRKEQTNQFISITGLALLLTASILVLIHINMSRIINHQNGRNTILTNEIKKLDVELLKIKGLEETKAKLLSRMEIIQSLQQKRPQIVHLFDEIVKTIPEGLHITEIKQSTNSITISGVAESNGRVSAYMRNIDASEWMTKPRLQVIETKRKDGRGSVFILTAQQSAPKNDENEDGSNQ</sequence>
<keyword evidence="1" id="KW-0472">Membrane</keyword>
<dbReference type="Pfam" id="PF05137">
    <property type="entry name" value="PilN"/>
    <property type="match status" value="1"/>
</dbReference>
<dbReference type="EMBL" id="UOFH01000222">
    <property type="protein sequence ID" value="VAW62641.1"/>
    <property type="molecule type" value="Genomic_DNA"/>
</dbReference>
<gene>
    <name evidence="2" type="ORF">MNBD_GAMMA08-2433</name>
</gene>
<evidence type="ECO:0000313" key="2">
    <source>
        <dbReference type="EMBL" id="VAW62641.1"/>
    </source>
</evidence>
<accession>A0A3B0X4K1</accession>
<dbReference type="InterPro" id="IPR052534">
    <property type="entry name" value="Extracell_DNA_Util/SecSys_Comp"/>
</dbReference>
<dbReference type="GO" id="GO:0043683">
    <property type="term" value="P:type IV pilus assembly"/>
    <property type="evidence" value="ECO:0007669"/>
    <property type="project" value="TreeGrafter"/>
</dbReference>
<reference evidence="2" key="1">
    <citation type="submission" date="2018-06" db="EMBL/GenBank/DDBJ databases">
        <authorList>
            <person name="Zhirakovskaya E."/>
        </authorList>
    </citation>
    <scope>NUCLEOTIDE SEQUENCE</scope>
</reference>
<keyword evidence="1" id="KW-0812">Transmembrane</keyword>
<dbReference type="GO" id="GO:0043107">
    <property type="term" value="P:type IV pilus-dependent motility"/>
    <property type="evidence" value="ECO:0007669"/>
    <property type="project" value="TreeGrafter"/>
</dbReference>
<dbReference type="AlphaFoldDB" id="A0A3B0X4K1"/>
<proteinExistence type="predicted"/>
<name>A0A3B0X4K1_9ZZZZ</name>